<dbReference type="AlphaFoldDB" id="A0A9P6AFW0"/>
<sequence length="169" mass="19127">MCSPKPMGQQAEYGTTHPLRQVPPCMKPHLTRMWVKYSTTHLLEWVCGTIYCYSRPPLCQNLPNKSMDEAPHVVPMCAAPENSEGPALHDITTPMAAGVVISVITFKWAVTSNEMAMQRIWLVLWHARAERTCIGNAGLQQENQELVQSKALHSFQQDFWQGEKYATQD</sequence>
<dbReference type="Proteomes" id="UP000886523">
    <property type="component" value="Unassembled WGS sequence"/>
</dbReference>
<evidence type="ECO:0000313" key="1">
    <source>
        <dbReference type="EMBL" id="KAF9504166.1"/>
    </source>
</evidence>
<reference evidence="1" key="1">
    <citation type="journal article" date="2020" name="Nat. Commun.">
        <title>Large-scale genome sequencing of mycorrhizal fungi provides insights into the early evolution of symbiotic traits.</title>
        <authorList>
            <person name="Miyauchi S."/>
            <person name="Kiss E."/>
            <person name="Kuo A."/>
            <person name="Drula E."/>
            <person name="Kohler A."/>
            <person name="Sanchez-Garcia M."/>
            <person name="Morin E."/>
            <person name="Andreopoulos B."/>
            <person name="Barry K.W."/>
            <person name="Bonito G."/>
            <person name="Buee M."/>
            <person name="Carver A."/>
            <person name="Chen C."/>
            <person name="Cichocki N."/>
            <person name="Clum A."/>
            <person name="Culley D."/>
            <person name="Crous P.W."/>
            <person name="Fauchery L."/>
            <person name="Girlanda M."/>
            <person name="Hayes R.D."/>
            <person name="Keri Z."/>
            <person name="LaButti K."/>
            <person name="Lipzen A."/>
            <person name="Lombard V."/>
            <person name="Magnuson J."/>
            <person name="Maillard F."/>
            <person name="Murat C."/>
            <person name="Nolan M."/>
            <person name="Ohm R.A."/>
            <person name="Pangilinan J."/>
            <person name="Pereira M.F."/>
            <person name="Perotto S."/>
            <person name="Peter M."/>
            <person name="Pfister S."/>
            <person name="Riley R."/>
            <person name="Sitrit Y."/>
            <person name="Stielow J.B."/>
            <person name="Szollosi G."/>
            <person name="Zifcakova L."/>
            <person name="Stursova M."/>
            <person name="Spatafora J.W."/>
            <person name="Tedersoo L."/>
            <person name="Vaario L.M."/>
            <person name="Yamada A."/>
            <person name="Yan M."/>
            <person name="Wang P."/>
            <person name="Xu J."/>
            <person name="Bruns T."/>
            <person name="Baldrian P."/>
            <person name="Vilgalys R."/>
            <person name="Dunand C."/>
            <person name="Henrissat B."/>
            <person name="Grigoriev I.V."/>
            <person name="Hibbett D."/>
            <person name="Nagy L.G."/>
            <person name="Martin F.M."/>
        </authorList>
    </citation>
    <scope>NUCLEOTIDE SEQUENCE</scope>
    <source>
        <strain evidence="1">UP504</strain>
    </source>
</reference>
<proteinExistence type="predicted"/>
<protein>
    <submittedName>
        <fullName evidence="1">Uncharacterized protein</fullName>
    </submittedName>
</protein>
<comment type="caution">
    <text evidence="1">The sequence shown here is derived from an EMBL/GenBank/DDBJ whole genome shotgun (WGS) entry which is preliminary data.</text>
</comment>
<accession>A0A9P6AFW0</accession>
<dbReference type="EMBL" id="MU129256">
    <property type="protein sequence ID" value="KAF9504166.1"/>
    <property type="molecule type" value="Genomic_DNA"/>
</dbReference>
<organism evidence="1 2">
    <name type="scientific">Hydnum rufescens UP504</name>
    <dbReference type="NCBI Taxonomy" id="1448309"/>
    <lineage>
        <taxon>Eukaryota</taxon>
        <taxon>Fungi</taxon>
        <taxon>Dikarya</taxon>
        <taxon>Basidiomycota</taxon>
        <taxon>Agaricomycotina</taxon>
        <taxon>Agaricomycetes</taxon>
        <taxon>Cantharellales</taxon>
        <taxon>Hydnaceae</taxon>
        <taxon>Hydnum</taxon>
    </lineage>
</organism>
<name>A0A9P6AFW0_9AGAM</name>
<gene>
    <name evidence="1" type="ORF">BS47DRAFT_1368991</name>
</gene>
<evidence type="ECO:0000313" key="2">
    <source>
        <dbReference type="Proteomes" id="UP000886523"/>
    </source>
</evidence>
<keyword evidence="2" id="KW-1185">Reference proteome</keyword>